<protein>
    <recommendedName>
        <fullName evidence="2">histone acetyltransferase</fullName>
        <ecNumber evidence="2">2.3.1.48</ecNumber>
    </recommendedName>
</protein>
<keyword evidence="13" id="KW-0103">Bromodomain</keyword>
<gene>
    <name evidence="21" type="ORF">IV203_024000</name>
    <name evidence="20" type="ORF">IV203_024477</name>
</gene>
<feature type="region of interest" description="Disordered" evidence="15">
    <location>
        <begin position="1"/>
        <end position="149"/>
    </location>
</feature>
<evidence type="ECO:0000256" key="11">
    <source>
        <dbReference type="ARBA" id="ARBA00023242"/>
    </source>
</evidence>
<evidence type="ECO:0000259" key="17">
    <source>
        <dbReference type="PROSITE" id="PS50134"/>
    </source>
</evidence>
<comment type="subcellular location">
    <subcellularLocation>
        <location evidence="1">Nucleus</location>
    </subcellularLocation>
</comment>
<feature type="compositionally biased region" description="Low complexity" evidence="15">
    <location>
        <begin position="510"/>
        <end position="522"/>
    </location>
</feature>
<organism evidence="20 22">
    <name type="scientific">Nitzschia inconspicua</name>
    <dbReference type="NCBI Taxonomy" id="303405"/>
    <lineage>
        <taxon>Eukaryota</taxon>
        <taxon>Sar</taxon>
        <taxon>Stramenopiles</taxon>
        <taxon>Ochrophyta</taxon>
        <taxon>Bacillariophyta</taxon>
        <taxon>Bacillariophyceae</taxon>
        <taxon>Bacillariophycidae</taxon>
        <taxon>Bacillariales</taxon>
        <taxon>Bacillariaceae</taxon>
        <taxon>Nitzschia</taxon>
    </lineage>
</organism>
<dbReference type="SMART" id="SM00551">
    <property type="entry name" value="ZnF_TAZ"/>
    <property type="match status" value="3"/>
</dbReference>
<dbReference type="PROSITE" id="PS50014">
    <property type="entry name" value="BROMODOMAIN_2"/>
    <property type="match status" value="1"/>
</dbReference>
<dbReference type="CDD" id="cd02249">
    <property type="entry name" value="ZZ"/>
    <property type="match status" value="1"/>
</dbReference>
<dbReference type="Pfam" id="PF00439">
    <property type="entry name" value="Bromodomain"/>
    <property type="match status" value="1"/>
</dbReference>
<feature type="compositionally biased region" description="Low complexity" evidence="15">
    <location>
        <begin position="618"/>
        <end position="639"/>
    </location>
</feature>
<evidence type="ECO:0000256" key="12">
    <source>
        <dbReference type="ARBA" id="ARBA00048017"/>
    </source>
</evidence>
<dbReference type="GO" id="GO:0004402">
    <property type="term" value="F:histone acetyltransferase activity"/>
    <property type="evidence" value="ECO:0007669"/>
    <property type="project" value="InterPro"/>
</dbReference>
<feature type="region of interest" description="Disordered" evidence="15">
    <location>
        <begin position="504"/>
        <end position="649"/>
    </location>
</feature>
<feature type="compositionally biased region" description="Polar residues" evidence="15">
    <location>
        <begin position="577"/>
        <end position="608"/>
    </location>
</feature>
<dbReference type="GO" id="GO:0140297">
    <property type="term" value="F:DNA-binding transcription factor binding"/>
    <property type="evidence" value="ECO:0007669"/>
    <property type="project" value="UniProtKB-ARBA"/>
</dbReference>
<dbReference type="GO" id="GO:0005667">
    <property type="term" value="C:transcription regulator complex"/>
    <property type="evidence" value="ECO:0007669"/>
    <property type="project" value="TreeGrafter"/>
</dbReference>
<feature type="domain" description="CBP/p300-type HAT" evidence="19">
    <location>
        <begin position="1110"/>
        <end position="1552"/>
    </location>
</feature>
<feature type="domain" description="ZZ-type" evidence="18">
    <location>
        <begin position="1554"/>
        <end position="1609"/>
    </location>
</feature>
<dbReference type="GO" id="GO:0008270">
    <property type="term" value="F:zinc ion binding"/>
    <property type="evidence" value="ECO:0007669"/>
    <property type="project" value="UniProtKB-KW"/>
</dbReference>
<dbReference type="EMBL" id="JAGRRH010000037">
    <property type="protein sequence ID" value="KAG7339277.1"/>
    <property type="molecule type" value="Genomic_DNA"/>
</dbReference>
<keyword evidence="8" id="KW-0156">Chromatin regulator</keyword>
<feature type="region of interest" description="Disordered" evidence="15">
    <location>
        <begin position="729"/>
        <end position="826"/>
    </location>
</feature>
<evidence type="ECO:0000256" key="8">
    <source>
        <dbReference type="ARBA" id="ARBA00022853"/>
    </source>
</evidence>
<evidence type="ECO:0000256" key="3">
    <source>
        <dbReference type="ARBA" id="ARBA00022481"/>
    </source>
</evidence>
<dbReference type="OrthoDB" id="899at2759"/>
<feature type="domain" description="Bromo" evidence="16">
    <location>
        <begin position="871"/>
        <end position="943"/>
    </location>
</feature>
<keyword evidence="22" id="KW-1185">Reference proteome</keyword>
<keyword evidence="10" id="KW-0804">Transcription</keyword>
<comment type="catalytic activity">
    <reaction evidence="12">
        <text>L-lysyl-[protein] + acetyl-CoA = N(6)-acetyl-L-lysyl-[protein] + CoA + H(+)</text>
        <dbReference type="Rhea" id="RHEA:45948"/>
        <dbReference type="Rhea" id="RHEA-COMP:9752"/>
        <dbReference type="Rhea" id="RHEA-COMP:10731"/>
        <dbReference type="ChEBI" id="CHEBI:15378"/>
        <dbReference type="ChEBI" id="CHEBI:29969"/>
        <dbReference type="ChEBI" id="CHEBI:57287"/>
        <dbReference type="ChEBI" id="CHEBI:57288"/>
        <dbReference type="ChEBI" id="CHEBI:61930"/>
        <dbReference type="EC" id="2.3.1.48"/>
    </reaction>
</comment>
<evidence type="ECO:0000259" key="16">
    <source>
        <dbReference type="PROSITE" id="PS50014"/>
    </source>
</evidence>
<dbReference type="SMART" id="SM00291">
    <property type="entry name" value="ZnF_ZZ"/>
    <property type="match status" value="1"/>
</dbReference>
<keyword evidence="9" id="KW-0805">Transcription regulation</keyword>
<keyword evidence="4" id="KW-0808">Transferase</keyword>
<feature type="compositionally biased region" description="Basic residues" evidence="15">
    <location>
        <begin position="1375"/>
        <end position="1390"/>
    </location>
</feature>
<dbReference type="Pfam" id="PF02135">
    <property type="entry name" value="zf-TAZ"/>
    <property type="match status" value="3"/>
</dbReference>
<evidence type="ECO:0000313" key="22">
    <source>
        <dbReference type="Proteomes" id="UP000693970"/>
    </source>
</evidence>
<evidence type="ECO:0000259" key="18">
    <source>
        <dbReference type="PROSITE" id="PS50135"/>
    </source>
</evidence>
<dbReference type="Pfam" id="PF00569">
    <property type="entry name" value="ZZ"/>
    <property type="match status" value="1"/>
</dbReference>
<name>A0A9K3K994_9STRA</name>
<evidence type="ECO:0000256" key="13">
    <source>
        <dbReference type="PROSITE-ProRule" id="PRU00035"/>
    </source>
</evidence>
<dbReference type="InterPro" id="IPR000433">
    <property type="entry name" value="Znf_ZZ"/>
</dbReference>
<evidence type="ECO:0000256" key="1">
    <source>
        <dbReference type="ARBA" id="ARBA00004123"/>
    </source>
</evidence>
<dbReference type="InterPro" id="IPR036546">
    <property type="entry name" value="MED15_KIX"/>
</dbReference>
<proteinExistence type="predicted"/>
<dbReference type="GO" id="GO:0000123">
    <property type="term" value="C:histone acetyltransferase complex"/>
    <property type="evidence" value="ECO:0007669"/>
    <property type="project" value="TreeGrafter"/>
</dbReference>
<dbReference type="PROSITE" id="PS01357">
    <property type="entry name" value="ZF_ZZ_1"/>
    <property type="match status" value="1"/>
</dbReference>
<dbReference type="PANTHER" id="PTHR13808:SF1">
    <property type="entry name" value="HISTONE ACETYLTRANSFERASE"/>
    <property type="match status" value="1"/>
</dbReference>
<dbReference type="Pfam" id="PF16987">
    <property type="entry name" value="KIX_2"/>
    <property type="match status" value="1"/>
</dbReference>
<dbReference type="GO" id="GO:0045944">
    <property type="term" value="P:positive regulation of transcription by RNA polymerase II"/>
    <property type="evidence" value="ECO:0007669"/>
    <property type="project" value="TreeGrafter"/>
</dbReference>
<feature type="compositionally biased region" description="Polar residues" evidence="15">
    <location>
        <begin position="54"/>
        <end position="77"/>
    </location>
</feature>
<dbReference type="CDD" id="cd15614">
    <property type="entry name" value="PHD_HAC_like"/>
    <property type="match status" value="1"/>
</dbReference>
<feature type="compositionally biased region" description="Low complexity" evidence="15">
    <location>
        <begin position="7"/>
        <end position="19"/>
    </location>
</feature>
<evidence type="ECO:0000256" key="6">
    <source>
        <dbReference type="ARBA" id="ARBA00022771"/>
    </source>
</evidence>
<dbReference type="GO" id="GO:0003713">
    <property type="term" value="F:transcription coactivator activity"/>
    <property type="evidence" value="ECO:0007669"/>
    <property type="project" value="TreeGrafter"/>
</dbReference>
<evidence type="ECO:0000256" key="4">
    <source>
        <dbReference type="ARBA" id="ARBA00022679"/>
    </source>
</evidence>
<feature type="compositionally biased region" description="Pro residues" evidence="15">
    <location>
        <begin position="20"/>
        <end position="29"/>
    </location>
</feature>
<feature type="compositionally biased region" description="Low complexity" evidence="15">
    <location>
        <begin position="357"/>
        <end position="401"/>
    </location>
</feature>
<feature type="region of interest" description="Disordered" evidence="15">
    <location>
        <begin position="1365"/>
        <end position="1399"/>
    </location>
</feature>
<dbReference type="InterPro" id="IPR001487">
    <property type="entry name" value="Bromodomain"/>
</dbReference>
<dbReference type="EC" id="2.3.1.48" evidence="2"/>
<evidence type="ECO:0000256" key="2">
    <source>
        <dbReference type="ARBA" id="ARBA00013184"/>
    </source>
</evidence>
<dbReference type="PROSITE" id="PS50134">
    <property type="entry name" value="ZF_TAZ"/>
    <property type="match status" value="3"/>
</dbReference>
<dbReference type="InterPro" id="IPR031162">
    <property type="entry name" value="CBP_P300_HAT"/>
</dbReference>
<dbReference type="PROSITE" id="PS50135">
    <property type="entry name" value="ZF_ZZ_2"/>
    <property type="match status" value="1"/>
</dbReference>
<dbReference type="GO" id="GO:0005634">
    <property type="term" value="C:nucleus"/>
    <property type="evidence" value="ECO:0007669"/>
    <property type="project" value="UniProtKB-SubCell"/>
</dbReference>
<dbReference type="SMART" id="SM01250">
    <property type="entry name" value="KAT11"/>
    <property type="match status" value="1"/>
</dbReference>
<sequence>MMVPFDGAAPGQQQQGVAPAPMPRPPMPPGHQSVASPGMHNPQMNAGYPGIHRNVSSGMPNGYPNQMPSQSPRNSFSMPGGPGVPPQGGYSGHPPLHSPANQPMGHPNMAPQMHRNSAGSSGGMSNMGMPPSMPPQQPHDGRMMSGSSRGNQQYSMGNSMGGNGGMNTSMNNHSMSNAMGNSMNAMGNSMNSSMNAGNPMNNSMNNSMNMGGHSMNLGGNVMMSNGVNSSRGNQLGSSRGGNSNGMNGNWQTDRDTPHRREMIQHIVKMLKKDRSGSQEWLSKLPQMAKQLEVSLYRNARSFDAYMDMNTLKQRLQQIAVQVSQKARSQEQRHDRHRDSQPSNNGVRQENSSPYMGNSATNANSNINNNTSSGGMQAMGGNMNMSSSSGTYNHSMNNSSSSGANMPGIGGPSGRNDPEWKVRIRHKQQRLLLLHHSAKCPHEDGRCPTTPHCADMKRLWRHMEGCKDNQCRVSHCFSSRAILSHYRKCKDNACPACGPVRETVRKTQGNRAAPGSSRPPGSGLPNGVNSVNASQRSVINDMSSRSASSYPTQPMSGQPSFPPQPQQASAMPPPNNQVVNSSMTFPPPVANTSSSQVLYRPPESSSLRNGPQGLGNDFSSNSITSGGSSGSANNQNSTSSRRNDSEWQKVRHKQQRLLLLRHASRCQYDEKCPVTPHCASMKKLWEHIAHCKNQQCEVPHCMSSRYVLSHYRRCKDPRCPACAPVRETIRKSHEKEQSQGNRMSNSNSFEKAPLHEPTGSDGSPDMTRATKKPKLEVSSPSGGQMAPISSGFQQQEPEPPSAPPSAPVLTQPVKEESNPATSVSTKGNDDCSLLNSFTVEQLSTHLKSLNRSSELPPAKLKQKCSEVLKGLQTHQHGWVFNCPVDPVELGLPDYFEIIKKPMDLGTVHKKLDSGAYHAIKDFYADVNLTFDNAMTYNEKGSVVFDMAKELKTKFEVDYKKMVQQLETEDRERRENERACVLCGCEKRLFEPPVFFCNGMNCASKRIRRNSHFYIGGNNQYFWCNQCYNELEDKSPIELIDLTISKADLKKKKNDEVHEESWVQCDVCEKWIHQICGLFNTRQNKEHHSEYCCPLCLLDKRKDKPFTLPPKPPGAADLPRTKLSEFLETHLAKRIAQKRRQLTEEKQKTENVSLDEALKYATEGGAVIIRQVTSMDRKLEVRDRMKNRYAHKKYPDEFPFRCKCLVVFQEIDGVDVVLFALYVYEHGEDCPEPNKRSVYISYLDSVHFMRPRKLRTFVYHEILIAYLDYARQRSFSTAHIWACPPLKGDDYIFYAKPEDQKTPRDSRLRQWYIDMLTDCQKRDIVGKVTNMYDLYFTNEALDASAVPYHEGDYFPGEAENIIKMLEEGGGKKGGNNGKKKKQKNQSKSKNRGGTRSTGVDEEALIASGMMDGVKDFSELDRDQVMVKLGETIQPMKDSFIVAFLNWSGAKKEDMEVPEDVMAYRKENPEMIAPLISGNKRDADGQIKDEAGPVDANGRPIKVIDDDAEDLDCEFLNNRQAFLNLCRGNHYQFDELRRAKHTSMMVLWHLHNRDAPKFVQQCVACSREILSGKRYHCASCPDYDLCEQCYSDPKTNRGSCTHKLQAIAVENQSDSGNQGLTEAQRKQRQRNLMLHIQLIEHASRCTSTSCSSTNCAKMKNYLQHARICKTKVQGGCRICKRIWTLLRIHAQKCKDAVCPIPQCMVIREKMRELQKQQQAMDDRRRQEMNRHYNRMNMAGAAAH</sequence>
<evidence type="ECO:0000256" key="5">
    <source>
        <dbReference type="ARBA" id="ARBA00022723"/>
    </source>
</evidence>
<reference evidence="20" key="1">
    <citation type="journal article" date="2021" name="Sci. Rep.">
        <title>Diploid genomic architecture of Nitzschia inconspicua, an elite biomass production diatom.</title>
        <authorList>
            <person name="Oliver A."/>
            <person name="Podell S."/>
            <person name="Pinowska A."/>
            <person name="Traller J.C."/>
            <person name="Smith S.R."/>
            <person name="McClure R."/>
            <person name="Beliaev A."/>
            <person name="Bohutskyi P."/>
            <person name="Hill E.A."/>
            <person name="Rabines A."/>
            <person name="Zheng H."/>
            <person name="Allen L.Z."/>
            <person name="Kuo A."/>
            <person name="Grigoriev I.V."/>
            <person name="Allen A.E."/>
            <person name="Hazlebeck D."/>
            <person name="Allen E.E."/>
        </authorList>
    </citation>
    <scope>NUCLEOTIDE SEQUENCE</scope>
    <source>
        <strain evidence="20">Hildebrandi</strain>
    </source>
</reference>
<dbReference type="SMART" id="SM00297">
    <property type="entry name" value="BROMO"/>
    <property type="match status" value="1"/>
</dbReference>
<evidence type="ECO:0000313" key="21">
    <source>
        <dbReference type="EMBL" id="KAG7340457.1"/>
    </source>
</evidence>
<feature type="compositionally biased region" description="Polar residues" evidence="15">
    <location>
        <begin position="340"/>
        <end position="355"/>
    </location>
</feature>
<accession>A0A9K3K994</accession>
<feature type="compositionally biased region" description="Pro residues" evidence="15">
    <location>
        <begin position="559"/>
        <end position="574"/>
    </location>
</feature>
<keyword evidence="11" id="KW-0539">Nucleus</keyword>
<evidence type="ECO:0000256" key="14">
    <source>
        <dbReference type="PROSITE-ProRule" id="PRU00228"/>
    </source>
</evidence>
<evidence type="ECO:0000256" key="15">
    <source>
        <dbReference type="SAM" id="MobiDB-lite"/>
    </source>
</evidence>
<dbReference type="GO" id="GO:0031490">
    <property type="term" value="F:chromatin DNA binding"/>
    <property type="evidence" value="ECO:0007669"/>
    <property type="project" value="TreeGrafter"/>
</dbReference>
<feature type="domain" description="TAZ-type" evidence="17">
    <location>
        <begin position="416"/>
        <end position="499"/>
    </location>
</feature>
<feature type="compositionally biased region" description="Polar residues" evidence="15">
    <location>
        <begin position="526"/>
        <end position="551"/>
    </location>
</feature>
<feature type="compositionally biased region" description="Polar residues" evidence="15">
    <location>
        <begin position="737"/>
        <end position="748"/>
    </location>
</feature>
<keyword evidence="6 14" id="KW-0863">Zinc-finger</keyword>
<evidence type="ECO:0000313" key="20">
    <source>
        <dbReference type="EMBL" id="KAG7339277.1"/>
    </source>
</evidence>
<feature type="region of interest" description="Disordered" evidence="15">
    <location>
        <begin position="229"/>
        <end position="256"/>
    </location>
</feature>
<evidence type="ECO:0000256" key="7">
    <source>
        <dbReference type="ARBA" id="ARBA00022833"/>
    </source>
</evidence>
<comment type="caution">
    <text evidence="20">The sequence shown here is derived from an EMBL/GenBank/DDBJ whole genome shotgun (WGS) entry which is preliminary data.</text>
</comment>
<evidence type="ECO:0000259" key="19">
    <source>
        <dbReference type="PROSITE" id="PS51727"/>
    </source>
</evidence>
<keyword evidence="3" id="KW-0488">Methylation</keyword>
<dbReference type="InterPro" id="IPR013178">
    <property type="entry name" value="Histone_AcTrfase_Rtt109/CBP"/>
</dbReference>
<feature type="compositionally biased region" description="Basic and acidic residues" evidence="15">
    <location>
        <begin position="327"/>
        <end position="339"/>
    </location>
</feature>
<dbReference type="Pfam" id="PF08214">
    <property type="entry name" value="HAT_KAT11"/>
    <property type="match status" value="1"/>
</dbReference>
<dbReference type="EMBL" id="JAGRRH010000027">
    <property type="protein sequence ID" value="KAG7340457.1"/>
    <property type="molecule type" value="Genomic_DNA"/>
</dbReference>
<evidence type="ECO:0000256" key="10">
    <source>
        <dbReference type="ARBA" id="ARBA00023163"/>
    </source>
</evidence>
<dbReference type="PROSITE" id="PS51727">
    <property type="entry name" value="CBP_P300_HAT"/>
    <property type="match status" value="1"/>
</dbReference>
<feature type="compositionally biased region" description="Pro residues" evidence="15">
    <location>
        <begin position="796"/>
        <end position="805"/>
    </location>
</feature>
<reference evidence="20" key="2">
    <citation type="submission" date="2021-04" db="EMBL/GenBank/DDBJ databases">
        <authorList>
            <person name="Podell S."/>
        </authorList>
    </citation>
    <scope>NUCLEOTIDE SEQUENCE</scope>
    <source>
        <strain evidence="20">Hildebrandi</strain>
    </source>
</reference>
<feature type="domain" description="TAZ-type" evidence="17">
    <location>
        <begin position="645"/>
        <end position="724"/>
    </location>
</feature>
<keyword evidence="5" id="KW-0479">Metal-binding</keyword>
<dbReference type="PANTHER" id="PTHR13808">
    <property type="entry name" value="CBP/P300-RELATED"/>
    <property type="match status" value="1"/>
</dbReference>
<feature type="domain" description="TAZ-type" evidence="17">
    <location>
        <begin position="1618"/>
        <end position="1703"/>
    </location>
</feature>
<dbReference type="Proteomes" id="UP000693970">
    <property type="component" value="Unassembled WGS sequence"/>
</dbReference>
<evidence type="ECO:0000256" key="9">
    <source>
        <dbReference type="ARBA" id="ARBA00023015"/>
    </source>
</evidence>
<dbReference type="InterPro" id="IPR000197">
    <property type="entry name" value="Znf_TAZ"/>
</dbReference>
<feature type="region of interest" description="Disordered" evidence="15">
    <location>
        <begin position="319"/>
        <end position="418"/>
    </location>
</feature>
<keyword evidence="7" id="KW-0862">Zinc</keyword>